<feature type="signal peptide" evidence="3">
    <location>
        <begin position="1"/>
        <end position="28"/>
    </location>
</feature>
<gene>
    <name evidence="5" type="ORF">EV192_104600</name>
</gene>
<dbReference type="EMBL" id="SLWS01000004">
    <property type="protein sequence ID" value="TCO59757.1"/>
    <property type="molecule type" value="Genomic_DNA"/>
</dbReference>
<name>A0A4R2JLL2_9PSEU</name>
<evidence type="ECO:0000256" key="1">
    <source>
        <dbReference type="PIRSR" id="PIRSR637460-1"/>
    </source>
</evidence>
<feature type="active site" evidence="1">
    <location>
        <position position="292"/>
    </location>
</feature>
<dbReference type="RefSeq" id="WP_132117886.1">
    <property type="nucleotide sequence ID" value="NZ_SLWS01000004.1"/>
</dbReference>
<feature type="chain" id="PRO_5020347273" evidence="3">
    <location>
        <begin position="29"/>
        <end position="320"/>
    </location>
</feature>
<protein>
    <submittedName>
        <fullName evidence="5">GDSL-like lipase/acylhydrolase family protein</fullName>
    </submittedName>
</protein>
<dbReference type="PANTHER" id="PTHR37981">
    <property type="entry name" value="LIPASE 2"/>
    <property type="match status" value="1"/>
</dbReference>
<dbReference type="OrthoDB" id="5503950at2"/>
<sequence length="320" mass="33325">MAMRQWIRLMVAVGTVAGTVLVSPAAQASGPRYREYVAMGDSWTADVVVASTAGLPTNKYVPLGCAQATFDYPKQVAAALNVPKFFDASCGGATTDNFTKPQSPPLPIGGDNPPQFAHLTPTTDLVTVGMGGNDAGLAGAVVDCLDLSGGHAPWLPYPFGGAGCKAKWTQGGVDRMSQNIDASQAKLVAGLNQIRQISPRAKVFLVNYLAAGPTKGCYPQQPASAVDLVWITEKLRDLNAMLARAAQAAGATLVDTYTPTVGHDVCQAPNVRYAEGFLPVSLNQPALAVPFHPNSAGANAQAAIVTSVLTRTSVTPATRY</sequence>
<proteinExistence type="predicted"/>
<accession>A0A4R2JLL2</accession>
<evidence type="ECO:0000313" key="6">
    <source>
        <dbReference type="Proteomes" id="UP000295680"/>
    </source>
</evidence>
<dbReference type="Pfam" id="PF13472">
    <property type="entry name" value="Lipase_GDSL_2"/>
    <property type="match status" value="1"/>
</dbReference>
<dbReference type="Proteomes" id="UP000295680">
    <property type="component" value="Unassembled WGS sequence"/>
</dbReference>
<evidence type="ECO:0000256" key="3">
    <source>
        <dbReference type="SAM" id="SignalP"/>
    </source>
</evidence>
<dbReference type="Gene3D" id="3.40.50.1110">
    <property type="entry name" value="SGNH hydrolase"/>
    <property type="match status" value="1"/>
</dbReference>
<comment type="caution">
    <text evidence="5">The sequence shown here is derived from an EMBL/GenBank/DDBJ whole genome shotgun (WGS) entry which is preliminary data.</text>
</comment>
<feature type="disulfide bond" evidence="2">
    <location>
        <begin position="65"/>
        <end position="90"/>
    </location>
</feature>
<reference evidence="5 6" key="1">
    <citation type="submission" date="2019-03" db="EMBL/GenBank/DDBJ databases">
        <title>Genomic Encyclopedia of Type Strains, Phase IV (KMG-IV): sequencing the most valuable type-strain genomes for metagenomic binning, comparative biology and taxonomic classification.</title>
        <authorList>
            <person name="Goeker M."/>
        </authorList>
    </citation>
    <scope>NUCLEOTIDE SEQUENCE [LARGE SCALE GENOMIC DNA]</scope>
    <source>
        <strain evidence="5 6">DSM 45934</strain>
    </source>
</reference>
<dbReference type="AlphaFoldDB" id="A0A4R2JLL2"/>
<dbReference type="InterPro" id="IPR036514">
    <property type="entry name" value="SGNH_hydro_sf"/>
</dbReference>
<keyword evidence="3" id="KW-0732">Signal</keyword>
<feature type="active site" description="Nucleophile" evidence="1">
    <location>
        <position position="42"/>
    </location>
</feature>
<feature type="disulfide bond" evidence="2">
    <location>
        <begin position="144"/>
        <end position="164"/>
    </location>
</feature>
<dbReference type="InterPro" id="IPR037460">
    <property type="entry name" value="SEST-like"/>
</dbReference>
<dbReference type="GO" id="GO:0019433">
    <property type="term" value="P:triglyceride catabolic process"/>
    <property type="evidence" value="ECO:0007669"/>
    <property type="project" value="TreeGrafter"/>
</dbReference>
<dbReference type="GO" id="GO:0004806">
    <property type="term" value="F:triacylglycerol lipase activity"/>
    <property type="evidence" value="ECO:0007669"/>
    <property type="project" value="TreeGrafter"/>
</dbReference>
<evidence type="ECO:0000259" key="4">
    <source>
        <dbReference type="Pfam" id="PF13472"/>
    </source>
</evidence>
<dbReference type="SUPFAM" id="SSF52266">
    <property type="entry name" value="SGNH hydrolase"/>
    <property type="match status" value="1"/>
</dbReference>
<dbReference type="CDD" id="cd01823">
    <property type="entry name" value="SEST_like"/>
    <property type="match status" value="1"/>
</dbReference>
<dbReference type="PANTHER" id="PTHR37981:SF1">
    <property type="entry name" value="SGNH HYDROLASE-TYPE ESTERASE DOMAIN-CONTAINING PROTEIN"/>
    <property type="match status" value="1"/>
</dbReference>
<evidence type="ECO:0000313" key="5">
    <source>
        <dbReference type="EMBL" id="TCO59757.1"/>
    </source>
</evidence>
<organism evidence="5 6">
    <name type="scientific">Actinocrispum wychmicini</name>
    <dbReference type="NCBI Taxonomy" id="1213861"/>
    <lineage>
        <taxon>Bacteria</taxon>
        <taxon>Bacillati</taxon>
        <taxon>Actinomycetota</taxon>
        <taxon>Actinomycetes</taxon>
        <taxon>Pseudonocardiales</taxon>
        <taxon>Pseudonocardiaceae</taxon>
        <taxon>Actinocrispum</taxon>
    </lineage>
</organism>
<feature type="domain" description="SGNH hydrolase-type esterase" evidence="4">
    <location>
        <begin position="38"/>
        <end position="298"/>
    </location>
</feature>
<dbReference type="InterPro" id="IPR013830">
    <property type="entry name" value="SGNH_hydro"/>
</dbReference>
<keyword evidence="6" id="KW-1185">Reference proteome</keyword>
<keyword evidence="2" id="KW-1015">Disulfide bond</keyword>
<feature type="disulfide bond" evidence="2">
    <location>
        <begin position="217"/>
        <end position="266"/>
    </location>
</feature>
<keyword evidence="5" id="KW-0378">Hydrolase</keyword>
<evidence type="ECO:0000256" key="2">
    <source>
        <dbReference type="PIRSR" id="PIRSR637460-2"/>
    </source>
</evidence>